<dbReference type="Proteomes" id="UP000064967">
    <property type="component" value="Chromosome"/>
</dbReference>
<dbReference type="AlphaFoldDB" id="A0A0K1Q2P0"/>
<name>A0A0K1Q2P0_9BACT</name>
<evidence type="ECO:0000313" key="2">
    <source>
        <dbReference type="Proteomes" id="UP000064967"/>
    </source>
</evidence>
<evidence type="ECO:0000313" key="1">
    <source>
        <dbReference type="EMBL" id="AKU99654.1"/>
    </source>
</evidence>
<sequence>MLPIYRVTKYDPSIRASSGLYDEWTSVSDVGRSFAGRVVTDADYLAVEDAYVESVRRLMRAASVNELVVKLCDAPRCQAREGPRGLRR</sequence>
<proteinExistence type="predicted"/>
<accession>A0A0K1Q2P0</accession>
<organism evidence="1 2">
    <name type="scientific">Labilithrix luteola</name>
    <dbReference type="NCBI Taxonomy" id="1391654"/>
    <lineage>
        <taxon>Bacteria</taxon>
        <taxon>Pseudomonadati</taxon>
        <taxon>Myxococcota</taxon>
        <taxon>Polyangia</taxon>
        <taxon>Polyangiales</taxon>
        <taxon>Labilitrichaceae</taxon>
        <taxon>Labilithrix</taxon>
    </lineage>
</organism>
<protein>
    <submittedName>
        <fullName evidence="1">Uncharacterized protein</fullName>
    </submittedName>
</protein>
<keyword evidence="2" id="KW-1185">Reference proteome</keyword>
<dbReference type="KEGG" id="llu:AKJ09_06318"/>
<gene>
    <name evidence="1" type="ORF">AKJ09_06318</name>
</gene>
<reference evidence="1 2" key="1">
    <citation type="submission" date="2015-08" db="EMBL/GenBank/DDBJ databases">
        <authorList>
            <person name="Babu N.S."/>
            <person name="Beckwith C.J."/>
            <person name="Beseler K.G."/>
            <person name="Brison A."/>
            <person name="Carone J.V."/>
            <person name="Caskin T.P."/>
            <person name="Diamond M."/>
            <person name="Durham M.E."/>
            <person name="Foxe J.M."/>
            <person name="Go M."/>
            <person name="Henderson B.A."/>
            <person name="Jones I.B."/>
            <person name="McGettigan J.A."/>
            <person name="Micheletti S.J."/>
            <person name="Nasrallah M.E."/>
            <person name="Ortiz D."/>
            <person name="Piller C.R."/>
            <person name="Privatt S.R."/>
            <person name="Schneider S.L."/>
            <person name="Sharp S."/>
            <person name="Smith T.C."/>
            <person name="Stanton J.D."/>
            <person name="Ullery H.E."/>
            <person name="Wilson R.J."/>
            <person name="Serrano M.G."/>
            <person name="Buck G."/>
            <person name="Lee V."/>
            <person name="Wang Y."/>
            <person name="Carvalho R."/>
            <person name="Voegtly L."/>
            <person name="Shi R."/>
            <person name="Duckworth R."/>
            <person name="Johnson A."/>
            <person name="Loviza R."/>
            <person name="Walstead R."/>
            <person name="Shah Z."/>
            <person name="Kiflezghi M."/>
            <person name="Wade K."/>
            <person name="Ball S.L."/>
            <person name="Bradley K.W."/>
            <person name="Asai D.J."/>
            <person name="Bowman C.A."/>
            <person name="Russell D.A."/>
            <person name="Pope W.H."/>
            <person name="Jacobs-Sera D."/>
            <person name="Hendrix R.W."/>
            <person name="Hatfull G.F."/>
        </authorList>
    </citation>
    <scope>NUCLEOTIDE SEQUENCE [LARGE SCALE GENOMIC DNA]</scope>
    <source>
        <strain evidence="1 2">DSM 27648</strain>
    </source>
</reference>
<dbReference type="STRING" id="1391654.AKJ09_06318"/>
<dbReference type="EMBL" id="CP012333">
    <property type="protein sequence ID" value="AKU99654.1"/>
    <property type="molecule type" value="Genomic_DNA"/>
</dbReference>